<evidence type="ECO:0000313" key="3">
    <source>
        <dbReference type="EMBL" id="MBJ6370211.1"/>
    </source>
</evidence>
<feature type="chain" id="PRO_5035212605" evidence="1">
    <location>
        <begin position="21"/>
        <end position="219"/>
    </location>
</feature>
<feature type="signal peptide" evidence="1">
    <location>
        <begin position="1"/>
        <end position="20"/>
    </location>
</feature>
<dbReference type="Gene3D" id="2.40.50.90">
    <property type="match status" value="1"/>
</dbReference>
<proteinExistence type="predicted"/>
<dbReference type="InterPro" id="IPR035437">
    <property type="entry name" value="SNase_OB-fold_sf"/>
</dbReference>
<dbReference type="SMART" id="SM00318">
    <property type="entry name" value="SNc"/>
    <property type="match status" value="1"/>
</dbReference>
<keyword evidence="4" id="KW-1185">Reference proteome</keyword>
<keyword evidence="1" id="KW-0732">Signal</keyword>
<evidence type="ECO:0000259" key="2">
    <source>
        <dbReference type="PROSITE" id="PS50830"/>
    </source>
</evidence>
<gene>
    <name evidence="3" type="ORF">JF290_01620</name>
</gene>
<dbReference type="Pfam" id="PF00565">
    <property type="entry name" value="SNase"/>
    <property type="match status" value="1"/>
</dbReference>
<reference evidence="3" key="1">
    <citation type="submission" date="2020-12" db="EMBL/GenBank/DDBJ databases">
        <title>Sedimentitalea sp. nov., isolated from sand in Incheon.</title>
        <authorList>
            <person name="Kim W."/>
        </authorList>
    </citation>
    <scope>NUCLEOTIDE SEQUENCE</scope>
    <source>
        <strain evidence="3">CAU 1593</strain>
    </source>
</reference>
<dbReference type="Proteomes" id="UP000619079">
    <property type="component" value="Unassembled WGS sequence"/>
</dbReference>
<dbReference type="SUPFAM" id="SSF50199">
    <property type="entry name" value="Staphylococcal nuclease"/>
    <property type="match status" value="1"/>
</dbReference>
<protein>
    <submittedName>
        <fullName evidence="3">Thermonuclease family protein</fullName>
    </submittedName>
</protein>
<accession>A0A8J7LZD5</accession>
<feature type="domain" description="TNase-like" evidence="2">
    <location>
        <begin position="27"/>
        <end position="121"/>
    </location>
</feature>
<evidence type="ECO:0000256" key="1">
    <source>
        <dbReference type="SAM" id="SignalP"/>
    </source>
</evidence>
<sequence length="219" mass="24310">MLRFCTAFVLALCLPVAGVAGPEGPVRVIDGDTLDVGDTRVRLHGIDAPERDQTCQRHATGETWACGDWVTREARARYEGRIADCDTIDTDRYGRVVARCEVGGVDIGRSLVSDGLAFAYRRYSMDYDLEEKGAAVNDRGLHASRVMTPSDYRAARAVVPQPSRADCPIKGNISSKGTRIYHMPGQEHYDRTRISTSKGERWFCSEGEARAAGWRRARR</sequence>
<dbReference type="EMBL" id="JAELVR010000001">
    <property type="protein sequence ID" value="MBJ6370211.1"/>
    <property type="molecule type" value="Genomic_DNA"/>
</dbReference>
<evidence type="ECO:0000313" key="4">
    <source>
        <dbReference type="Proteomes" id="UP000619079"/>
    </source>
</evidence>
<comment type="caution">
    <text evidence="3">The sequence shown here is derived from an EMBL/GenBank/DDBJ whole genome shotgun (WGS) entry which is preliminary data.</text>
</comment>
<dbReference type="PROSITE" id="PS50830">
    <property type="entry name" value="TNASE_3"/>
    <property type="match status" value="1"/>
</dbReference>
<organism evidence="3 4">
    <name type="scientific">Sedimentitalea arenosa</name>
    <dbReference type="NCBI Taxonomy" id="2798803"/>
    <lineage>
        <taxon>Bacteria</taxon>
        <taxon>Pseudomonadati</taxon>
        <taxon>Pseudomonadota</taxon>
        <taxon>Alphaproteobacteria</taxon>
        <taxon>Rhodobacterales</taxon>
        <taxon>Paracoccaceae</taxon>
        <taxon>Sedimentitalea</taxon>
    </lineage>
</organism>
<dbReference type="InterPro" id="IPR016071">
    <property type="entry name" value="Staphylococal_nuclease_OB-fold"/>
</dbReference>
<name>A0A8J7LZD5_9RHOB</name>
<dbReference type="RefSeq" id="WP_199022978.1">
    <property type="nucleotide sequence ID" value="NZ_JAELVR010000001.1"/>
</dbReference>
<dbReference type="AlphaFoldDB" id="A0A8J7LZD5"/>